<dbReference type="PANTHER" id="PTHR35011:SF4">
    <property type="entry name" value="SLL1102 PROTEIN"/>
    <property type="match status" value="1"/>
</dbReference>
<reference evidence="11" key="1">
    <citation type="submission" date="2020-01" db="EMBL/GenBank/DDBJ databases">
        <authorList>
            <person name="Meier V. D."/>
            <person name="Meier V D."/>
        </authorList>
    </citation>
    <scope>NUCLEOTIDE SEQUENCE</scope>
    <source>
        <strain evidence="11">HLG_WM_MAG_07</strain>
    </source>
</reference>
<evidence type="ECO:0000313" key="11">
    <source>
        <dbReference type="EMBL" id="CAA6813131.1"/>
    </source>
</evidence>
<evidence type="ECO:0000256" key="2">
    <source>
        <dbReference type="ARBA" id="ARBA00022448"/>
    </source>
</evidence>
<evidence type="ECO:0000256" key="3">
    <source>
        <dbReference type="ARBA" id="ARBA00022475"/>
    </source>
</evidence>
<evidence type="ECO:0000256" key="6">
    <source>
        <dbReference type="ARBA" id="ARBA00022989"/>
    </source>
</evidence>
<comment type="subcellular location">
    <subcellularLocation>
        <location evidence="1 9">Cell inner membrane</location>
        <topology evidence="1 9">Multi-pass membrane protein</topology>
    </subcellularLocation>
</comment>
<feature type="transmembrane region" description="Helical" evidence="9">
    <location>
        <begin position="54"/>
        <end position="69"/>
    </location>
</feature>
<evidence type="ECO:0000256" key="9">
    <source>
        <dbReference type="RuleBase" id="RU369079"/>
    </source>
</evidence>
<evidence type="ECO:0000259" key="10">
    <source>
        <dbReference type="Pfam" id="PF04290"/>
    </source>
</evidence>
<evidence type="ECO:0000256" key="5">
    <source>
        <dbReference type="ARBA" id="ARBA00022692"/>
    </source>
</evidence>
<sequence length="182" mass="20521">MLLVKLENLINSFSDLLGKISALLFILLLLNVFYDVVMRYLFNDVSIGMQELEWHLYAAIFMLAIPYALRQGGHVRVDVIYERLSVRKKAWIDLMGVLIMLIPFAVLVFWFGVEFAAKAYELGEGSGDPGGLPYRWIIKGVIPFAFFAIFLSGIGMALKSINTLRGFHDESDYGKSSNTELA</sequence>
<keyword evidence="2 9" id="KW-0813">Transport</keyword>
<keyword evidence="3" id="KW-1003">Cell membrane</keyword>
<feature type="domain" description="Tripartite ATP-independent periplasmic transporters DctQ component" evidence="10">
    <location>
        <begin position="29"/>
        <end position="160"/>
    </location>
</feature>
<gene>
    <name evidence="11" type="ORF">HELGO_WM38307</name>
</gene>
<dbReference type="InterPro" id="IPR007387">
    <property type="entry name" value="TRAP_DctQ"/>
</dbReference>
<keyword evidence="7 9" id="KW-0472">Membrane</keyword>
<dbReference type="EMBL" id="CACVAY010000060">
    <property type="protein sequence ID" value="CAA6813131.1"/>
    <property type="molecule type" value="Genomic_DNA"/>
</dbReference>
<evidence type="ECO:0000256" key="7">
    <source>
        <dbReference type="ARBA" id="ARBA00023136"/>
    </source>
</evidence>
<proteinExistence type="inferred from homology"/>
<keyword evidence="5 9" id="KW-0812">Transmembrane</keyword>
<feature type="transmembrane region" description="Helical" evidence="9">
    <location>
        <begin position="90"/>
        <end position="113"/>
    </location>
</feature>
<dbReference type="Pfam" id="PF04290">
    <property type="entry name" value="DctQ"/>
    <property type="match status" value="1"/>
</dbReference>
<dbReference type="InterPro" id="IPR055348">
    <property type="entry name" value="DctQ"/>
</dbReference>
<evidence type="ECO:0000256" key="1">
    <source>
        <dbReference type="ARBA" id="ARBA00004429"/>
    </source>
</evidence>
<feature type="transmembrane region" description="Helical" evidence="9">
    <location>
        <begin position="20"/>
        <end position="42"/>
    </location>
</feature>
<evidence type="ECO:0000256" key="4">
    <source>
        <dbReference type="ARBA" id="ARBA00022519"/>
    </source>
</evidence>
<feature type="transmembrane region" description="Helical" evidence="9">
    <location>
        <begin position="133"/>
        <end position="158"/>
    </location>
</feature>
<comment type="function">
    <text evidence="9">Part of the tripartite ATP-independent periplasmic (TRAP) transport system.</text>
</comment>
<keyword evidence="6 9" id="KW-1133">Transmembrane helix</keyword>
<dbReference type="GO" id="GO:0005886">
    <property type="term" value="C:plasma membrane"/>
    <property type="evidence" value="ECO:0007669"/>
    <property type="project" value="UniProtKB-SubCell"/>
</dbReference>
<comment type="similarity">
    <text evidence="8 9">Belongs to the TRAP transporter small permease family.</text>
</comment>
<dbReference type="PANTHER" id="PTHR35011">
    <property type="entry name" value="2,3-DIKETO-L-GULONATE TRAP TRANSPORTER SMALL PERMEASE PROTEIN YIAM"/>
    <property type="match status" value="1"/>
</dbReference>
<evidence type="ECO:0000256" key="8">
    <source>
        <dbReference type="ARBA" id="ARBA00038436"/>
    </source>
</evidence>
<dbReference type="GO" id="GO:0022857">
    <property type="term" value="F:transmembrane transporter activity"/>
    <property type="evidence" value="ECO:0007669"/>
    <property type="project" value="UniProtKB-UniRule"/>
</dbReference>
<dbReference type="AlphaFoldDB" id="A0A6S6TCR9"/>
<protein>
    <recommendedName>
        <fullName evidence="9">TRAP transporter small permease protein</fullName>
    </recommendedName>
</protein>
<accession>A0A6S6TCR9</accession>
<name>A0A6S6TCR9_9GAMM</name>
<keyword evidence="4 9" id="KW-0997">Cell inner membrane</keyword>
<organism evidence="11">
    <name type="scientific">uncultured Thiotrichaceae bacterium</name>
    <dbReference type="NCBI Taxonomy" id="298394"/>
    <lineage>
        <taxon>Bacteria</taxon>
        <taxon>Pseudomonadati</taxon>
        <taxon>Pseudomonadota</taxon>
        <taxon>Gammaproteobacteria</taxon>
        <taxon>Thiotrichales</taxon>
        <taxon>Thiotrichaceae</taxon>
        <taxon>environmental samples</taxon>
    </lineage>
</organism>
<comment type="subunit">
    <text evidence="9">The complex comprises the extracytoplasmic solute receptor protein and the two transmembrane proteins.</text>
</comment>